<organism evidence="6 7">
    <name type="scientific">Micavibrio aeruginosavorus</name>
    <dbReference type="NCBI Taxonomy" id="349221"/>
    <lineage>
        <taxon>Bacteria</taxon>
        <taxon>Pseudomonadati</taxon>
        <taxon>Bdellovibrionota</taxon>
        <taxon>Bdellovibrionia</taxon>
        <taxon>Bdellovibrionales</taxon>
        <taxon>Pseudobdellovibrionaceae</taxon>
        <taxon>Micavibrio</taxon>
    </lineage>
</organism>
<accession>A0A2W5MZ04</accession>
<comment type="pathway">
    <text evidence="1">Purine metabolism; IMP biosynthesis via de novo pathway; N(2)-formyl-N(1)-(5-phospho-D-ribosyl)glycinamide from N(1)-(5-phospho-D-ribosyl)glycinamide (10-formyl THF route): step 1/1.</text>
</comment>
<protein>
    <recommendedName>
        <fullName evidence="2">phosphoribosylglycinamide formyltransferase 1</fullName>
        <ecNumber evidence="2">2.1.2.2</ecNumber>
    </recommendedName>
</protein>
<dbReference type="Gene3D" id="3.40.50.170">
    <property type="entry name" value="Formyl transferase, N-terminal domain"/>
    <property type="match status" value="1"/>
</dbReference>
<dbReference type="GO" id="GO:0004644">
    <property type="term" value="F:phosphoribosylglycinamide formyltransferase activity"/>
    <property type="evidence" value="ECO:0007669"/>
    <property type="project" value="UniProtKB-EC"/>
</dbReference>
<dbReference type="EMBL" id="QFQB01000051">
    <property type="protein sequence ID" value="PZQ45379.1"/>
    <property type="molecule type" value="Genomic_DNA"/>
</dbReference>
<dbReference type="InterPro" id="IPR004607">
    <property type="entry name" value="GART"/>
</dbReference>
<dbReference type="Proteomes" id="UP000249417">
    <property type="component" value="Unassembled WGS sequence"/>
</dbReference>
<dbReference type="EC" id="2.1.2.2" evidence="2"/>
<dbReference type="PANTHER" id="PTHR43369:SF2">
    <property type="entry name" value="PHOSPHORIBOSYLGLYCINAMIDE FORMYLTRANSFERASE"/>
    <property type="match status" value="1"/>
</dbReference>
<dbReference type="InterPro" id="IPR002376">
    <property type="entry name" value="Formyl_transf_N"/>
</dbReference>
<evidence type="ECO:0000256" key="3">
    <source>
        <dbReference type="ARBA" id="ARBA00022679"/>
    </source>
</evidence>
<dbReference type="AlphaFoldDB" id="A0A2W5MZ04"/>
<dbReference type="GO" id="GO:0006189">
    <property type="term" value="P:'de novo' IMP biosynthetic process"/>
    <property type="evidence" value="ECO:0007669"/>
    <property type="project" value="InterPro"/>
</dbReference>
<dbReference type="CDD" id="cd08645">
    <property type="entry name" value="FMT_core_GART"/>
    <property type="match status" value="1"/>
</dbReference>
<keyword evidence="3 6" id="KW-0808">Transferase</keyword>
<evidence type="ECO:0000313" key="6">
    <source>
        <dbReference type="EMBL" id="PZQ45379.1"/>
    </source>
</evidence>
<dbReference type="SUPFAM" id="SSF53328">
    <property type="entry name" value="Formyltransferase"/>
    <property type="match status" value="1"/>
</dbReference>
<dbReference type="Pfam" id="PF00551">
    <property type="entry name" value="Formyl_trans_N"/>
    <property type="match status" value="1"/>
</dbReference>
<evidence type="ECO:0000313" key="7">
    <source>
        <dbReference type="Proteomes" id="UP000249417"/>
    </source>
</evidence>
<evidence type="ECO:0000259" key="5">
    <source>
        <dbReference type="Pfam" id="PF00551"/>
    </source>
</evidence>
<dbReference type="PANTHER" id="PTHR43369">
    <property type="entry name" value="PHOSPHORIBOSYLGLYCINAMIDE FORMYLTRANSFERASE"/>
    <property type="match status" value="1"/>
</dbReference>
<evidence type="ECO:0000256" key="2">
    <source>
        <dbReference type="ARBA" id="ARBA00012254"/>
    </source>
</evidence>
<name>A0A2W5MZ04_9BACT</name>
<feature type="domain" description="Formyl transferase N-terminal" evidence="5">
    <location>
        <begin position="1"/>
        <end position="183"/>
    </location>
</feature>
<evidence type="ECO:0000256" key="4">
    <source>
        <dbReference type="ARBA" id="ARBA00022755"/>
    </source>
</evidence>
<sequence>MNIAFLASHNGSAAKAVTEACLGGVLPADAVLLISNNPDSKAIAWAKDLHLKTAVINASNAADPDLAIAGLLEDNAIDLVVCSGYMKLIGPKTIAVVHGGILNVHPALLPKYGGKGMYGRHVHQAVFNAKDSETGITIHLVDGEYDHGKVIAQKKLPVANGESAESIEEKVKAAEPSFYVETISKILSGEISLR</sequence>
<comment type="caution">
    <text evidence="6">The sequence shown here is derived from an EMBL/GenBank/DDBJ whole genome shotgun (WGS) entry which is preliminary data.</text>
</comment>
<evidence type="ECO:0000256" key="1">
    <source>
        <dbReference type="ARBA" id="ARBA00005054"/>
    </source>
</evidence>
<proteinExistence type="predicted"/>
<dbReference type="GO" id="GO:0005829">
    <property type="term" value="C:cytosol"/>
    <property type="evidence" value="ECO:0007669"/>
    <property type="project" value="TreeGrafter"/>
</dbReference>
<reference evidence="6 7" key="1">
    <citation type="submission" date="2017-08" db="EMBL/GenBank/DDBJ databases">
        <title>Infants hospitalized years apart are colonized by the same room-sourced microbial strains.</title>
        <authorList>
            <person name="Brooks B."/>
            <person name="Olm M.R."/>
            <person name="Firek B.A."/>
            <person name="Baker R."/>
            <person name="Thomas B.C."/>
            <person name="Morowitz M.J."/>
            <person name="Banfield J.F."/>
        </authorList>
    </citation>
    <scope>NUCLEOTIDE SEQUENCE [LARGE SCALE GENOMIC DNA]</scope>
    <source>
        <strain evidence="6">S2_005_002_R2_29</strain>
    </source>
</reference>
<keyword evidence="4" id="KW-0658">Purine biosynthesis</keyword>
<gene>
    <name evidence="6" type="ORF">DI551_07520</name>
</gene>
<dbReference type="InterPro" id="IPR036477">
    <property type="entry name" value="Formyl_transf_N_sf"/>
</dbReference>